<dbReference type="OrthoDB" id="7295497at2759"/>
<dbReference type="Gene3D" id="3.30.160.60">
    <property type="entry name" value="Classic Zinc Finger"/>
    <property type="match status" value="1"/>
</dbReference>
<keyword evidence="5" id="KW-1185">Reference proteome</keyword>
<evidence type="ECO:0000313" key="5">
    <source>
        <dbReference type="Proteomes" id="UP000319663"/>
    </source>
</evidence>
<feature type="compositionally biased region" description="Polar residues" evidence="2">
    <location>
        <begin position="196"/>
        <end position="209"/>
    </location>
</feature>
<dbReference type="Pfam" id="PF00096">
    <property type="entry name" value="zf-C2H2"/>
    <property type="match status" value="1"/>
</dbReference>
<accession>A0A507QY42</accession>
<feature type="domain" description="C2H2-type" evidence="3">
    <location>
        <begin position="582"/>
        <end position="612"/>
    </location>
</feature>
<keyword evidence="1" id="KW-0863">Zinc-finger</keyword>
<evidence type="ECO:0000259" key="3">
    <source>
        <dbReference type="PROSITE" id="PS50157"/>
    </source>
</evidence>
<dbReference type="InterPro" id="IPR036236">
    <property type="entry name" value="Znf_C2H2_sf"/>
</dbReference>
<comment type="caution">
    <text evidence="4">The sequence shown here is derived from an EMBL/GenBank/DDBJ whole genome shotgun (WGS) entry which is preliminary data.</text>
</comment>
<dbReference type="GO" id="GO:0008270">
    <property type="term" value="F:zinc ion binding"/>
    <property type="evidence" value="ECO:0007669"/>
    <property type="project" value="UniProtKB-KW"/>
</dbReference>
<dbReference type="SUPFAM" id="SSF57667">
    <property type="entry name" value="beta-beta-alpha zinc fingers"/>
    <property type="match status" value="1"/>
</dbReference>
<dbReference type="EMBL" id="VIFY01000053">
    <property type="protein sequence ID" value="TQB72968.1"/>
    <property type="molecule type" value="Genomic_DNA"/>
</dbReference>
<dbReference type="PROSITE" id="PS50157">
    <property type="entry name" value="ZINC_FINGER_C2H2_2"/>
    <property type="match status" value="2"/>
</dbReference>
<gene>
    <name evidence="4" type="ORF">MPDQ_006303</name>
</gene>
<keyword evidence="1" id="KW-0479">Metal-binding</keyword>
<dbReference type="AlphaFoldDB" id="A0A507QY42"/>
<dbReference type="STRING" id="5098.A0A507QY42"/>
<keyword evidence="1" id="KW-0862">Zinc</keyword>
<feature type="region of interest" description="Disordered" evidence="2">
    <location>
        <begin position="54"/>
        <end position="88"/>
    </location>
</feature>
<dbReference type="Proteomes" id="UP000319663">
    <property type="component" value="Unassembled WGS sequence"/>
</dbReference>
<feature type="domain" description="C2H2-type" evidence="3">
    <location>
        <begin position="629"/>
        <end position="665"/>
    </location>
</feature>
<dbReference type="PANTHER" id="PTHR46179">
    <property type="entry name" value="ZINC FINGER PROTEIN"/>
    <property type="match status" value="1"/>
</dbReference>
<dbReference type="GO" id="GO:0006357">
    <property type="term" value="P:regulation of transcription by RNA polymerase II"/>
    <property type="evidence" value="ECO:0007669"/>
    <property type="project" value="TreeGrafter"/>
</dbReference>
<name>A0A507QY42_MONPU</name>
<protein>
    <recommendedName>
        <fullName evidence="3">C2H2-type domain-containing protein</fullName>
    </recommendedName>
</protein>
<evidence type="ECO:0000313" key="4">
    <source>
        <dbReference type="EMBL" id="TQB72968.1"/>
    </source>
</evidence>
<feature type="region of interest" description="Disordered" evidence="2">
    <location>
        <begin position="410"/>
        <end position="429"/>
    </location>
</feature>
<dbReference type="SMART" id="SM00355">
    <property type="entry name" value="ZnF_C2H2"/>
    <property type="match status" value="3"/>
</dbReference>
<dbReference type="PANTHER" id="PTHR46179:SF19">
    <property type="entry name" value="C2H2 FINGER DOMAIN TRANSCRIPTION FACTOR (EUROFUNG)-RELATED"/>
    <property type="match status" value="1"/>
</dbReference>
<feature type="region of interest" description="Disordered" evidence="2">
    <location>
        <begin position="263"/>
        <end position="307"/>
    </location>
</feature>
<evidence type="ECO:0000256" key="2">
    <source>
        <dbReference type="SAM" id="MobiDB-lite"/>
    </source>
</evidence>
<dbReference type="PROSITE" id="PS00028">
    <property type="entry name" value="ZINC_FINGER_C2H2_1"/>
    <property type="match status" value="1"/>
</dbReference>
<dbReference type="InterPro" id="IPR013087">
    <property type="entry name" value="Znf_C2H2_type"/>
</dbReference>
<feature type="region of interest" description="Disordered" evidence="2">
    <location>
        <begin position="177"/>
        <end position="227"/>
    </location>
</feature>
<organism evidence="4 5">
    <name type="scientific">Monascus purpureus</name>
    <name type="common">Red mold</name>
    <name type="synonym">Monascus anka</name>
    <dbReference type="NCBI Taxonomy" id="5098"/>
    <lineage>
        <taxon>Eukaryota</taxon>
        <taxon>Fungi</taxon>
        <taxon>Dikarya</taxon>
        <taxon>Ascomycota</taxon>
        <taxon>Pezizomycotina</taxon>
        <taxon>Eurotiomycetes</taxon>
        <taxon>Eurotiomycetidae</taxon>
        <taxon>Eurotiales</taxon>
        <taxon>Aspergillaceae</taxon>
        <taxon>Monascus</taxon>
    </lineage>
</organism>
<dbReference type="GO" id="GO:0005634">
    <property type="term" value="C:nucleus"/>
    <property type="evidence" value="ECO:0007669"/>
    <property type="project" value="TreeGrafter"/>
</dbReference>
<sequence>MSHPSVRKGLITEPASVPASLYNLDPSVYIQDDHFPPDSFQDINSSLQQCFQPLPEQQQHQEQSPSYYYPSDLQYTTPPSSISSSPTFSSPTFSTDFLPAATTAAADYPASSCGSILEAPSMTPASSYNPQIHIEHAVSPPPPPHTQSQPQPTFLPYHFDTPMLAQHTVANSHSWNNDLQLLGQPSGKASPHLSPAGNTVASQGSQSRQGAKPATVSKQPLPTPVQTPVQNSFLVAPFHNYDPASQDGSNPDAEMAMRRAVIEHHQQQQQQHPHQHRPSDYSMAHSTSSVSHNSPVTPQTNFDDLDDASKALTHGEDRIPEVDRWMDEYLRLDALSDYGNQNGGALSIGVPKLNRTISDIYQDELYNPMIVSTPQMPKQASTNQNHLLNPYRNVFADRLHAANLGHMSVRSQSPATGMNRDRSPFQPSSQEFNSALQQSHLTAGMPMAQSMVNGEPKTISPKDALLDFRESDDSSMPPLFPSNQDDFNLGDALSLKRESSSAFRPAQNFSPMESFPNQYSTQAAGMRIQYPFTQQQQPARQAQMSQQISHTLPTMEPSRTAVQPVNEIIARPENTGAHEGTYTCTYHGCTLRFDTPAKLQKHKREAHRQTTPGGHLSGRDARNSQAGPHKCERINPSTGKPCNSIFSRPYDLTRHEDTIHNARKQKVRCHLCTEEKTFSRNDALTRHMRVVHPEVDWPGKQRRRGRE</sequence>
<dbReference type="InterPro" id="IPR051061">
    <property type="entry name" value="Zinc_finger_trans_reg"/>
</dbReference>
<feature type="compositionally biased region" description="Polar residues" evidence="2">
    <location>
        <begin position="284"/>
        <end position="302"/>
    </location>
</feature>
<feature type="region of interest" description="Disordered" evidence="2">
    <location>
        <begin position="598"/>
        <end position="643"/>
    </location>
</feature>
<proteinExistence type="predicted"/>
<reference evidence="4 5" key="1">
    <citation type="submission" date="2019-06" db="EMBL/GenBank/DDBJ databases">
        <title>Wine fermentation using esterase from Monascus purpureus.</title>
        <authorList>
            <person name="Geng C."/>
            <person name="Zhang Y."/>
        </authorList>
    </citation>
    <scope>NUCLEOTIDE SEQUENCE [LARGE SCALE GENOMIC DNA]</scope>
    <source>
        <strain evidence="4">HQ1</strain>
    </source>
</reference>
<evidence type="ECO:0000256" key="1">
    <source>
        <dbReference type="PROSITE-ProRule" id="PRU00042"/>
    </source>
</evidence>